<protein>
    <recommendedName>
        <fullName evidence="4">DUF1345 domain-containing protein</fullName>
    </recommendedName>
</protein>
<organism evidence="2 3">
    <name type="scientific">Deinococcus radiopugnans</name>
    <dbReference type="NCBI Taxonomy" id="57497"/>
    <lineage>
        <taxon>Bacteria</taxon>
        <taxon>Thermotogati</taxon>
        <taxon>Deinococcota</taxon>
        <taxon>Deinococci</taxon>
        <taxon>Deinococcales</taxon>
        <taxon>Deinococcaceae</taxon>
        <taxon>Deinococcus</taxon>
    </lineage>
</organism>
<evidence type="ECO:0000313" key="2">
    <source>
        <dbReference type="EMBL" id="AIZ45337.1"/>
    </source>
</evidence>
<dbReference type="KEGG" id="dsw:QR90_09860"/>
<gene>
    <name evidence="2" type="ORF">QR90_09860</name>
</gene>
<reference evidence="3" key="1">
    <citation type="submission" date="2014-11" db="EMBL/GenBank/DDBJ databases">
        <title>Hymenobacter sp. DG25B genome submission.</title>
        <authorList>
            <person name="Jung H.-Y."/>
            <person name="Kim M.K."/>
            <person name="Srinivasan S."/>
            <person name="Lim S."/>
        </authorList>
    </citation>
    <scope>NUCLEOTIDE SEQUENCE [LARGE SCALE GENOMIC DNA]</scope>
    <source>
        <strain evidence="3">DY59</strain>
    </source>
</reference>
<feature type="transmembrane region" description="Helical" evidence="1">
    <location>
        <begin position="83"/>
        <end position="106"/>
    </location>
</feature>
<feature type="transmembrane region" description="Helical" evidence="1">
    <location>
        <begin position="21"/>
        <end position="37"/>
    </location>
</feature>
<evidence type="ECO:0000256" key="1">
    <source>
        <dbReference type="SAM" id="Phobius"/>
    </source>
</evidence>
<evidence type="ECO:0000313" key="3">
    <source>
        <dbReference type="Proteomes" id="UP000030634"/>
    </source>
</evidence>
<keyword evidence="1" id="KW-0472">Membrane</keyword>
<dbReference type="AlphaFoldDB" id="A0A0A7KGP3"/>
<feature type="transmembrane region" description="Helical" evidence="1">
    <location>
        <begin position="118"/>
        <end position="138"/>
    </location>
</feature>
<dbReference type="Proteomes" id="UP000030634">
    <property type="component" value="Chromosome"/>
</dbReference>
<evidence type="ECO:0008006" key="4">
    <source>
        <dbReference type="Google" id="ProtNLM"/>
    </source>
</evidence>
<keyword evidence="1" id="KW-1133">Transmembrane helix</keyword>
<proteinExistence type="predicted"/>
<keyword evidence="1" id="KW-0812">Transmembrane</keyword>
<name>A0A0A7KGP3_9DEIO</name>
<dbReference type="HOGENOM" id="CLU_081563_0_0_0"/>
<dbReference type="RefSeq" id="WP_039684209.1">
    <property type="nucleotide sequence ID" value="NZ_CP010028.1"/>
</dbReference>
<dbReference type="EMBL" id="CP010028">
    <property type="protein sequence ID" value="AIZ45337.1"/>
    <property type="molecule type" value="Genomic_DNA"/>
</dbReference>
<sequence length="229" mass="24924">MTTVSPAPVHAAPESLWPARLAILAIIGLNLLLSEYLTLGPRWLLPALELGLLMPLSVVGSQERRRLLRAGHQQMDWSQGRRGLTVSLIALLHLTNLSSLTLLIVSLLRGSSASGATLLAETLNIWMTNVFVFSLWSWEMDQGGPLRRGQDGKPADFLFPQAANPAHAAPGWRPESLDYLFVAFTNAAAFSPTDTMPLSWRAKALMLVQPSTSILTVLLVANRAVSVLK</sequence>
<accession>A0A0A7KGP3</accession>